<dbReference type="InterPro" id="IPR051176">
    <property type="entry name" value="Cent_Immune-Sig_Mod"/>
</dbReference>
<dbReference type="AlphaFoldDB" id="A0A1A8MYW2"/>
<dbReference type="FunFam" id="2.60.200.20:FF:000003">
    <property type="entry name" value="sarcolemmal membrane-associated protein isoform X2"/>
    <property type="match status" value="1"/>
</dbReference>
<protein>
    <recommendedName>
        <fullName evidence="18">Sarcolemmal membrane-associated protein</fullName>
    </recommendedName>
</protein>
<dbReference type="Gene3D" id="1.10.287.1490">
    <property type="match status" value="1"/>
</dbReference>
<dbReference type="SUPFAM" id="SSF57997">
    <property type="entry name" value="Tropomyosin"/>
    <property type="match status" value="1"/>
</dbReference>
<name>A0A1A8MYW2_9TELE</name>
<evidence type="ECO:0000256" key="8">
    <source>
        <dbReference type="ARBA" id="ARBA00022989"/>
    </source>
</evidence>
<dbReference type="Gene3D" id="2.60.200.20">
    <property type="match status" value="1"/>
</dbReference>
<evidence type="ECO:0000256" key="11">
    <source>
        <dbReference type="ARBA" id="ARBA00023136"/>
    </source>
</evidence>
<feature type="domain" description="FHA" evidence="22">
    <location>
        <begin position="55"/>
        <end position="112"/>
    </location>
</feature>
<dbReference type="GO" id="GO:0005789">
    <property type="term" value="C:endoplasmic reticulum membrane"/>
    <property type="evidence" value="ECO:0007669"/>
    <property type="project" value="UniProtKB-SubCell"/>
</dbReference>
<evidence type="ECO:0000256" key="14">
    <source>
        <dbReference type="ARBA" id="ARBA00057671"/>
    </source>
</evidence>
<comment type="subcellular location">
    <subcellularLocation>
        <location evidence="15">Cell membrane</location>
        <location evidence="15">Sarcolemma</location>
        <topology evidence="15">Single-pass type IV membrane protein</topology>
    </subcellularLocation>
    <subcellularLocation>
        <location evidence="1">Cytoplasm</location>
        <location evidence="1">Cytoskeleton</location>
        <location evidence="1">Microtubule organizing center</location>
        <location evidence="1">Centrosome</location>
    </subcellularLocation>
    <subcellularLocation>
        <location evidence="2">Endoplasmic reticulum membrane</location>
        <topology evidence="2">Single-pass membrane protein</topology>
    </subcellularLocation>
    <subcellularLocation>
        <location evidence="13">Mitochondrion membrane</location>
        <topology evidence="13">Single-pass type IV membrane protein</topology>
    </subcellularLocation>
</comment>
<evidence type="ECO:0000256" key="5">
    <source>
        <dbReference type="ARBA" id="ARBA00022553"/>
    </source>
</evidence>
<organism evidence="23">
    <name type="scientific">Nothobranchius pienaari</name>
    <dbReference type="NCBI Taxonomy" id="704102"/>
    <lineage>
        <taxon>Eukaryota</taxon>
        <taxon>Metazoa</taxon>
        <taxon>Chordata</taxon>
        <taxon>Craniata</taxon>
        <taxon>Vertebrata</taxon>
        <taxon>Euteleostomi</taxon>
        <taxon>Actinopterygii</taxon>
        <taxon>Neopterygii</taxon>
        <taxon>Teleostei</taxon>
        <taxon>Neoteleostei</taxon>
        <taxon>Acanthomorphata</taxon>
        <taxon>Ovalentaria</taxon>
        <taxon>Atherinomorphae</taxon>
        <taxon>Cyprinodontiformes</taxon>
        <taxon>Nothobranchiidae</taxon>
        <taxon>Nothobranchius</taxon>
    </lineage>
</organism>
<reference evidence="23" key="1">
    <citation type="submission" date="2016-05" db="EMBL/GenBank/DDBJ databases">
        <authorList>
            <person name="Lavstsen T."/>
            <person name="Jespersen J.S."/>
        </authorList>
    </citation>
    <scope>NUCLEOTIDE SEQUENCE</scope>
    <source>
        <tissue evidence="23">Brain</tissue>
    </source>
</reference>
<dbReference type="CDD" id="cd22679">
    <property type="entry name" value="FHA_SLMAP"/>
    <property type="match status" value="1"/>
</dbReference>
<evidence type="ECO:0000256" key="19">
    <source>
        <dbReference type="SAM" id="Coils"/>
    </source>
</evidence>
<feature type="transmembrane region" description="Helical" evidence="21">
    <location>
        <begin position="828"/>
        <end position="847"/>
    </location>
</feature>
<accession>A0A1A8MYW2</accession>
<keyword evidence="6 21" id="KW-0812">Transmembrane</keyword>
<dbReference type="GO" id="GO:0031966">
    <property type="term" value="C:mitochondrial membrane"/>
    <property type="evidence" value="ECO:0007669"/>
    <property type="project" value="UniProtKB-SubCell"/>
</dbReference>
<dbReference type="Pfam" id="PF00498">
    <property type="entry name" value="FHA"/>
    <property type="match status" value="1"/>
</dbReference>
<dbReference type="GO" id="GO:0005813">
    <property type="term" value="C:centrosome"/>
    <property type="evidence" value="ECO:0007669"/>
    <property type="project" value="UniProtKB-SubCell"/>
</dbReference>
<evidence type="ECO:0000256" key="6">
    <source>
        <dbReference type="ARBA" id="ARBA00022692"/>
    </source>
</evidence>
<dbReference type="PANTHER" id="PTHR15715:SF22">
    <property type="entry name" value="SARCOLEMMAL MEMBRANE-ASSOCIATED PROTEIN"/>
    <property type="match status" value="1"/>
</dbReference>
<dbReference type="SMART" id="SM00240">
    <property type="entry name" value="FHA"/>
    <property type="match status" value="1"/>
</dbReference>
<evidence type="ECO:0000256" key="7">
    <source>
        <dbReference type="ARBA" id="ARBA00022824"/>
    </source>
</evidence>
<comment type="subunit">
    <text evidence="17">Homodimer. Interacts with myosin. Interacts with SIKE1 and both associate with the STRIPAK core complex composed of PP2A catalytic and scaffolding subunits, the striatins (PP2A regulatory subunits), the striatin-associated proteins MOB4, STRIP1 and STRIP2, PDCD10 and members of the STE20 kinases, such as STK24 and STK26. Interacts (via FHA domain) with STK3 (when phosphorylated); the interaction associates STK3 with the STRIPAK complex.</text>
</comment>
<comment type="similarity">
    <text evidence="16">Belongs to the SLMAP family.</text>
</comment>
<dbReference type="PROSITE" id="PS50006">
    <property type="entry name" value="FHA_DOMAIN"/>
    <property type="match status" value="1"/>
</dbReference>
<keyword evidence="3" id="KW-1003">Cell membrane</keyword>
<keyword evidence="5" id="KW-0597">Phosphoprotein</keyword>
<keyword evidence="12" id="KW-0206">Cytoskeleton</keyword>
<evidence type="ECO:0000256" key="2">
    <source>
        <dbReference type="ARBA" id="ARBA00004389"/>
    </source>
</evidence>
<evidence type="ECO:0000256" key="3">
    <source>
        <dbReference type="ARBA" id="ARBA00022475"/>
    </source>
</evidence>
<evidence type="ECO:0000256" key="13">
    <source>
        <dbReference type="ARBA" id="ARBA00046294"/>
    </source>
</evidence>
<dbReference type="CDD" id="cd21911">
    <property type="entry name" value="CC1_SLMAP"/>
    <property type="match status" value="1"/>
</dbReference>
<feature type="coiled-coil region" evidence="19">
    <location>
        <begin position="552"/>
        <end position="604"/>
    </location>
</feature>
<feature type="coiled-coil region" evidence="19">
    <location>
        <begin position="648"/>
        <end position="815"/>
    </location>
</feature>
<evidence type="ECO:0000256" key="10">
    <source>
        <dbReference type="ARBA" id="ARBA00023128"/>
    </source>
</evidence>
<feature type="coiled-coil region" evidence="19">
    <location>
        <begin position="292"/>
        <end position="421"/>
    </location>
</feature>
<sequence length="856" mass="97814">MHQNPANLDQENLSLVSGWSNTLKPKSMPSALAVFTCRPNSHPFQERHVYLDEPVKIGRSVARCRPAQNNATFDCKVLSRSHALVWFDHKTGKFYLQDTKSSNGTFINSQRLSRGSEESPPCEVLSGDIIQFGVDVTENTRKVTHGCIVSAIKLFLPDGMEARRRSDVIQAPLPLPVDKVAANTPSMYSQELFQLSQYLQEALHREQMLEQKLATLQRLLSTTQEASESSWQALIDEDRLLSRLEVMGSQLQAYSKSQTEEGIRKELLALQEDKHNYETTAKESLRRVLQEKIEVVRKLSEVERALSNTEDECTHLKEMSERGQEELRELANKYNAAVNEIKELTDKIKAAEGRQEELTQQGATEKREMEMRIEEMEEKEQVLQARIEALQADNDFTNERLAALQVRLEQLQEKSIKENNSLAVKQLKETVSSSIHKLANFDEVMDAHLQNNQTTEDDILASPDRLKANQMDAKESDMSDTLSPSKDRSSDDTSDGNMNDQELNEPLNRVAQLKTELSRAGLEPGDTEQVIHHLHRELLDAQELANTGKQKCLELQALLEEERRSNSKLTEESTKQIQFLQTQLEKLQADMEALREQRESTICSTREELYSAQEEILVLRHAMEAATAEREREIAALQADLGNVRTELEHWRTTAAKYEMDISRLQETFMQQQQHQNTASQLQVECVTLQQRCSSLQKDCDGLRSERKTLADKLHLLEAELSSTREQSLVLSSSLESLEKRKEVLQDKLGSMENQHLQDESRLKSQLDQAQARTHTLQREYEETQSQLLDLRQRYERTEQEKLNIHEELEQCRSSLKLLQDKTTSSGWSPWMPVIAVMVAVTAAVLYPNFSKSSST</sequence>
<evidence type="ECO:0000256" key="9">
    <source>
        <dbReference type="ARBA" id="ARBA00023054"/>
    </source>
</evidence>
<feature type="region of interest" description="Disordered" evidence="20">
    <location>
        <begin position="471"/>
        <end position="506"/>
    </location>
</feature>
<dbReference type="SUPFAM" id="SSF49879">
    <property type="entry name" value="SMAD/FHA domain"/>
    <property type="match status" value="1"/>
</dbReference>
<reference evidence="23" key="2">
    <citation type="submission" date="2016-06" db="EMBL/GenBank/DDBJ databases">
        <title>The genome of a short-lived fish provides insights into sex chromosome evolution and the genetic control of aging.</title>
        <authorList>
            <person name="Reichwald K."/>
            <person name="Felder M."/>
            <person name="Petzold A."/>
            <person name="Koch P."/>
            <person name="Groth M."/>
            <person name="Platzer M."/>
        </authorList>
    </citation>
    <scope>NUCLEOTIDE SEQUENCE</scope>
    <source>
        <tissue evidence="23">Brain</tissue>
    </source>
</reference>
<keyword evidence="10" id="KW-0496">Mitochondrion</keyword>
<evidence type="ECO:0000256" key="12">
    <source>
        <dbReference type="ARBA" id="ARBA00023212"/>
    </source>
</evidence>
<evidence type="ECO:0000256" key="20">
    <source>
        <dbReference type="SAM" id="MobiDB-lite"/>
    </source>
</evidence>
<evidence type="ECO:0000259" key="22">
    <source>
        <dbReference type="PROSITE" id="PS50006"/>
    </source>
</evidence>
<dbReference type="PANTHER" id="PTHR15715">
    <property type="entry name" value="CENTROSOMAL PROTEIN OF 170 KDA"/>
    <property type="match status" value="1"/>
</dbReference>
<keyword evidence="7" id="KW-0256">Endoplasmic reticulum</keyword>
<evidence type="ECO:0000256" key="4">
    <source>
        <dbReference type="ARBA" id="ARBA00022490"/>
    </source>
</evidence>
<proteinExistence type="inferred from homology"/>
<evidence type="ECO:0000313" key="23">
    <source>
        <dbReference type="EMBL" id="SBR62070.1"/>
    </source>
</evidence>
<keyword evidence="9 19" id="KW-0175">Coiled coil</keyword>
<evidence type="ECO:0000256" key="18">
    <source>
        <dbReference type="ARBA" id="ARBA00074026"/>
    </source>
</evidence>
<dbReference type="InterPro" id="IPR000253">
    <property type="entry name" value="FHA_dom"/>
</dbReference>
<gene>
    <name evidence="23" type="primary">SLMAPA</name>
</gene>
<dbReference type="GO" id="GO:1900825">
    <property type="term" value="P:regulation of membrane depolarization during cardiac muscle cell action potential"/>
    <property type="evidence" value="ECO:0007669"/>
    <property type="project" value="TreeGrafter"/>
</dbReference>
<dbReference type="EMBL" id="HAEF01020911">
    <property type="protein sequence ID" value="SBR62070.1"/>
    <property type="molecule type" value="Transcribed_RNA"/>
</dbReference>
<comment type="function">
    <text evidence="14">Associates with the striatin-interacting phosphatase and kinase (STRIPAK) core complex, forming the extended (SIKE1:SLMAP)STRIPAK complex. The (SIKE1:SLMAP)STRIPAK complex dephosphorylates STK3 leading to the inhibition of Hippo signaling and the control of cell growth. May play a role during myoblast fusion.</text>
</comment>
<evidence type="ECO:0000256" key="21">
    <source>
        <dbReference type="SAM" id="Phobius"/>
    </source>
</evidence>
<evidence type="ECO:0000256" key="1">
    <source>
        <dbReference type="ARBA" id="ARBA00004300"/>
    </source>
</evidence>
<feature type="coiled-coil region" evidence="19">
    <location>
        <begin position="199"/>
        <end position="226"/>
    </location>
</feature>
<dbReference type="GO" id="GO:0042383">
    <property type="term" value="C:sarcolemma"/>
    <property type="evidence" value="ECO:0007669"/>
    <property type="project" value="UniProtKB-SubCell"/>
</dbReference>
<keyword evidence="4" id="KW-0963">Cytoplasm</keyword>
<evidence type="ECO:0000256" key="17">
    <source>
        <dbReference type="ARBA" id="ARBA00066015"/>
    </source>
</evidence>
<evidence type="ECO:0000256" key="16">
    <source>
        <dbReference type="ARBA" id="ARBA00061687"/>
    </source>
</evidence>
<dbReference type="InterPro" id="IPR008984">
    <property type="entry name" value="SMAD_FHA_dom_sf"/>
</dbReference>
<evidence type="ECO:0000256" key="15">
    <source>
        <dbReference type="ARBA" id="ARBA00060409"/>
    </source>
</evidence>
<keyword evidence="11 21" id="KW-0472">Membrane</keyword>
<keyword evidence="8 21" id="KW-1133">Transmembrane helix</keyword>
<dbReference type="GO" id="GO:0072659">
    <property type="term" value="P:protein localization to plasma membrane"/>
    <property type="evidence" value="ECO:0007669"/>
    <property type="project" value="TreeGrafter"/>
</dbReference>